<name>A0ABR2T1N4_9ROSI</name>
<keyword evidence="3" id="KW-1185">Reference proteome</keyword>
<proteinExistence type="predicted"/>
<feature type="transmembrane region" description="Helical" evidence="1">
    <location>
        <begin position="20"/>
        <end position="38"/>
    </location>
</feature>
<keyword evidence="1" id="KW-1133">Transmembrane helix</keyword>
<keyword evidence="1" id="KW-0812">Transmembrane</keyword>
<protein>
    <submittedName>
        <fullName evidence="2">Uncharacterized protein</fullName>
    </submittedName>
</protein>
<organism evidence="2 3">
    <name type="scientific">Hibiscus sabdariffa</name>
    <name type="common">roselle</name>
    <dbReference type="NCBI Taxonomy" id="183260"/>
    <lineage>
        <taxon>Eukaryota</taxon>
        <taxon>Viridiplantae</taxon>
        <taxon>Streptophyta</taxon>
        <taxon>Embryophyta</taxon>
        <taxon>Tracheophyta</taxon>
        <taxon>Spermatophyta</taxon>
        <taxon>Magnoliopsida</taxon>
        <taxon>eudicotyledons</taxon>
        <taxon>Gunneridae</taxon>
        <taxon>Pentapetalae</taxon>
        <taxon>rosids</taxon>
        <taxon>malvids</taxon>
        <taxon>Malvales</taxon>
        <taxon>Malvaceae</taxon>
        <taxon>Malvoideae</taxon>
        <taxon>Hibiscus</taxon>
    </lineage>
</organism>
<feature type="transmembrane region" description="Helical" evidence="1">
    <location>
        <begin position="50"/>
        <end position="70"/>
    </location>
</feature>
<evidence type="ECO:0000313" key="3">
    <source>
        <dbReference type="Proteomes" id="UP001396334"/>
    </source>
</evidence>
<evidence type="ECO:0000256" key="1">
    <source>
        <dbReference type="SAM" id="Phobius"/>
    </source>
</evidence>
<keyword evidence="1" id="KW-0472">Membrane</keyword>
<sequence>MKGNVDSGRCKSPIQYIKAIYCLPICYPYHVSNAYMIMRSSTYGNNMLTISGHGMLLSICCSHLCLGIVIPRVDADWLKITKHAYMIMRSSTYGFRIKSR</sequence>
<evidence type="ECO:0000313" key="2">
    <source>
        <dbReference type="EMBL" id="KAK9031119.1"/>
    </source>
</evidence>
<dbReference type="Proteomes" id="UP001396334">
    <property type="component" value="Unassembled WGS sequence"/>
</dbReference>
<reference evidence="2 3" key="1">
    <citation type="journal article" date="2024" name="G3 (Bethesda)">
        <title>Genome assembly of Hibiscus sabdariffa L. provides insights into metabolisms of medicinal natural products.</title>
        <authorList>
            <person name="Kim T."/>
        </authorList>
    </citation>
    <scope>NUCLEOTIDE SEQUENCE [LARGE SCALE GENOMIC DNA]</scope>
    <source>
        <strain evidence="2">TK-2024</strain>
        <tissue evidence="2">Old leaves</tissue>
    </source>
</reference>
<dbReference type="EMBL" id="JBBPBN010000010">
    <property type="protein sequence ID" value="KAK9031119.1"/>
    <property type="molecule type" value="Genomic_DNA"/>
</dbReference>
<accession>A0ABR2T1N4</accession>
<gene>
    <name evidence="2" type="ORF">V6N11_032508</name>
</gene>
<comment type="caution">
    <text evidence="2">The sequence shown here is derived from an EMBL/GenBank/DDBJ whole genome shotgun (WGS) entry which is preliminary data.</text>
</comment>